<proteinExistence type="predicted"/>
<dbReference type="SMART" id="SM00799">
    <property type="entry name" value="DENN"/>
    <property type="match status" value="1"/>
</dbReference>
<feature type="coiled-coil region" evidence="1">
    <location>
        <begin position="66"/>
        <end position="93"/>
    </location>
</feature>
<evidence type="ECO:0000313" key="5">
    <source>
        <dbReference type="Proteomes" id="UP000039865"/>
    </source>
</evidence>
<dbReference type="OMA" id="RENTHIF"/>
<feature type="domain" description="UDENN" evidence="3">
    <location>
        <begin position="914"/>
        <end position="1385"/>
    </location>
</feature>
<feature type="compositionally biased region" description="Polar residues" evidence="2">
    <location>
        <begin position="429"/>
        <end position="442"/>
    </location>
</feature>
<name>A0A077ZQJ8_STYLE</name>
<dbReference type="InterPro" id="IPR037516">
    <property type="entry name" value="Tripartite_DENN"/>
</dbReference>
<evidence type="ECO:0000259" key="3">
    <source>
        <dbReference type="PROSITE" id="PS50211"/>
    </source>
</evidence>
<dbReference type="InterPro" id="IPR001194">
    <property type="entry name" value="cDENN_dom"/>
</dbReference>
<dbReference type="PANTHER" id="PTHR15288:SF0">
    <property type="entry name" value="UDENN DOMAIN-CONTAINING PROTEIN"/>
    <property type="match status" value="1"/>
</dbReference>
<feature type="region of interest" description="Disordered" evidence="2">
    <location>
        <begin position="464"/>
        <end position="484"/>
    </location>
</feature>
<dbReference type="EMBL" id="CCKQ01001090">
    <property type="protein sequence ID" value="CDW72193.1"/>
    <property type="molecule type" value="Genomic_DNA"/>
</dbReference>
<keyword evidence="5" id="KW-1185">Reference proteome</keyword>
<feature type="compositionally biased region" description="Acidic residues" evidence="2">
    <location>
        <begin position="577"/>
        <end position="586"/>
    </location>
</feature>
<dbReference type="PANTHER" id="PTHR15288">
    <property type="entry name" value="DENN DOMAIN-CONTAINING PROTEIN 2"/>
    <property type="match status" value="1"/>
</dbReference>
<evidence type="ECO:0000313" key="4">
    <source>
        <dbReference type="EMBL" id="CDW72193.1"/>
    </source>
</evidence>
<organism evidence="4 5">
    <name type="scientific">Stylonychia lemnae</name>
    <name type="common">Ciliate</name>
    <dbReference type="NCBI Taxonomy" id="5949"/>
    <lineage>
        <taxon>Eukaryota</taxon>
        <taxon>Sar</taxon>
        <taxon>Alveolata</taxon>
        <taxon>Ciliophora</taxon>
        <taxon>Intramacronucleata</taxon>
        <taxon>Spirotrichea</taxon>
        <taxon>Stichotrichia</taxon>
        <taxon>Sporadotrichida</taxon>
        <taxon>Oxytrichidae</taxon>
        <taxon>Stylonychinae</taxon>
        <taxon>Stylonychia</taxon>
    </lineage>
</organism>
<reference evidence="4 5" key="1">
    <citation type="submission" date="2014-06" db="EMBL/GenBank/DDBJ databases">
        <authorList>
            <person name="Swart Estienne"/>
        </authorList>
    </citation>
    <scope>NUCLEOTIDE SEQUENCE [LARGE SCALE GENOMIC DNA]</scope>
    <source>
        <strain evidence="4 5">130c</strain>
    </source>
</reference>
<protein>
    <recommendedName>
        <fullName evidence="3">UDENN domain-containing protein</fullName>
    </recommendedName>
</protein>
<dbReference type="InterPro" id="IPR051942">
    <property type="entry name" value="DENN_domain_containing_2"/>
</dbReference>
<dbReference type="OrthoDB" id="290668at2759"/>
<dbReference type="Pfam" id="PF02141">
    <property type="entry name" value="DENN"/>
    <property type="match status" value="1"/>
</dbReference>
<dbReference type="PROSITE" id="PS50211">
    <property type="entry name" value="DENN"/>
    <property type="match status" value="1"/>
</dbReference>
<dbReference type="InParanoid" id="A0A077ZQJ8"/>
<feature type="compositionally biased region" description="Polar residues" evidence="2">
    <location>
        <begin position="464"/>
        <end position="473"/>
    </location>
</feature>
<dbReference type="Proteomes" id="UP000039865">
    <property type="component" value="Unassembled WGS sequence"/>
</dbReference>
<feature type="region of interest" description="Disordered" evidence="2">
    <location>
        <begin position="500"/>
        <end position="523"/>
    </location>
</feature>
<evidence type="ECO:0000256" key="2">
    <source>
        <dbReference type="SAM" id="MobiDB-lite"/>
    </source>
</evidence>
<dbReference type="Gene3D" id="3.40.50.11500">
    <property type="match status" value="1"/>
</dbReference>
<feature type="region of interest" description="Disordered" evidence="2">
    <location>
        <begin position="539"/>
        <end position="586"/>
    </location>
</feature>
<accession>A0A077ZQJ8</accession>
<sequence length="1411" mass="165027">MILLIQEQRYIFISSQKFRTPEEVQVHRKIAKIMIAFGNIEHSCQKPSSDSILSLFQKTQDSNFEILKLRAQLQLQDEKIKELQQVVMNQQQQSVIQMNQNAFNVMNNTNQMQLLQNTLMSQSYLSVPQERKSQMTPMINQAPIYFQNQLPQIAMSPLTASISPAFQRMLRVSDLSNVSGNQNNNLRLTPDTQENTQIFYQSTDGNEINGLTQTQKLNLNRQLNEEDDDELIEIRPDFQTFVGQGDYNHLNLFRDYSRDSSNSFGLEPNFIDYNQSLQSLENVKDSTQNNSPINNLRKINHNSGKKQEIFIQDDLEMEPNSVINDTKVINYSQAQFNTTYMIQQSKIPIEEIMKRRRLREILTSNYYELQISKSQNFSIDDGQLVNSQQQDQLYQMQNDIIEDLIMRKDQNYYVQSLQQKQYMKKTKVHNNNNSSTTTPQRQSRIDKIQKLPVELSDNDNIQENIESEGNTPLNIKKPKKQLSYNQFDSDQSLTMYDVRFSSSANGNPNENIVSNRINGQDDESQMKPIIEEDEEDNLLSSLNNGSDQNIMIKGSSQRSARQQNKPKKFTRHHGEDSIDDDQYNQDVEINDEDDYKTEETQENQDISANFVNHTSFLSKRSDLSNQTTIMRKTNDSADQSINQYDEKVNSSEIQDEKPVSGSRSQLIVVDQLNPQDQMKQSPEINIMHTNEDISSSSMVQIFNRNLQNAEIRVSRTKTVQVYRDSNLQDTYRINKEPTKYNPDYSEMQMEELNKSIVFMLRPSNMKKSVKQIFGKNIQHIDLERFKSYADEQLEDEHTGFDDKLNIYQSRPISVIKSRDFQTPATHHNHKVYFEEEPEIKAKDNSKNQQFVAKSMNITQSFTDMFQSTPNLQSLLFQTKKRPSLNNIEDLSLLDQLESHQNYQKQKLKTTKFFEEFLIIGLDQESLDLIENKDDRQVPKTLYNYPQQIEQDHVLSERARVVKDFCFPNGVSVFKLDYNEKDEFQSNPEVSEIIQDILYRQKNYRENTHIFTLDANEEVGEAGDNYMNCMCVIFDELMRRKSDGQLFLVKKSYCFMFSNYYFPLHLEVLSGLLQSIKLERFKQPSDFYESGQMSIMREIESSLRVPLVTDEIENILLQYYQMEDISKEIPQQKQICLEIKNNLGDIKYTFPQSIDEFQKLDCMWFCPTIFSLFFIEDFYRILTAVLLERSLIFVSDNLTILSSVVLGFKSLIKPFQWCYALIPVLPSPLIDILDTPQPILVGISREDYNMIQLSEEEMKTKTWIFLDEQTITVNWGEYDEDLAYESKKRTNLMKWCKQLIKDTEEYFAKFIVNQHNSFDPYKLGVQNPRISNHSSREKAGQITRQTLTPIEDYNNSVVLAPNDIQKKACKNIFSKIQECINNKILRNTPGKPQYKQHRKDREVITSQLIFLG</sequence>
<keyword evidence="1" id="KW-0175">Coiled coil</keyword>
<dbReference type="InterPro" id="IPR043153">
    <property type="entry name" value="DENN_C"/>
</dbReference>
<feature type="compositionally biased region" description="Polar residues" evidence="2">
    <location>
        <begin position="554"/>
        <end position="563"/>
    </location>
</feature>
<feature type="compositionally biased region" description="Polar residues" evidence="2">
    <location>
        <begin position="500"/>
        <end position="518"/>
    </location>
</feature>
<evidence type="ECO:0000256" key="1">
    <source>
        <dbReference type="SAM" id="Coils"/>
    </source>
</evidence>
<gene>
    <name evidence="4" type="primary">Contig16080.g17139</name>
    <name evidence="4" type="ORF">STYLEM_1150</name>
</gene>
<feature type="region of interest" description="Disordered" evidence="2">
    <location>
        <begin position="424"/>
        <end position="444"/>
    </location>
</feature>